<organism evidence="1 2">
    <name type="scientific">Candidatus Woesebacteria bacterium GW2011_GWB1_39_10</name>
    <dbReference type="NCBI Taxonomy" id="1618572"/>
    <lineage>
        <taxon>Bacteria</taxon>
        <taxon>Candidatus Woeseibacteriota</taxon>
    </lineage>
</organism>
<comment type="caution">
    <text evidence="1">The sequence shown here is derived from an EMBL/GenBank/DDBJ whole genome shotgun (WGS) entry which is preliminary data.</text>
</comment>
<gene>
    <name evidence="1" type="ORF">UT17_C0002G0198</name>
</gene>
<protein>
    <submittedName>
        <fullName evidence="1">Uncharacterized protein</fullName>
    </submittedName>
</protein>
<evidence type="ECO:0000313" key="1">
    <source>
        <dbReference type="EMBL" id="KKQ92535.1"/>
    </source>
</evidence>
<dbReference type="EMBL" id="LBVU01000002">
    <property type="protein sequence ID" value="KKQ92535.1"/>
    <property type="molecule type" value="Genomic_DNA"/>
</dbReference>
<dbReference type="Proteomes" id="UP000034774">
    <property type="component" value="Unassembled WGS sequence"/>
</dbReference>
<proteinExistence type="predicted"/>
<name>A0A0G0LWY5_9BACT</name>
<accession>A0A0G0LWY5</accession>
<reference evidence="1 2" key="1">
    <citation type="journal article" date="2015" name="Nature">
        <title>rRNA introns, odd ribosomes, and small enigmatic genomes across a large radiation of phyla.</title>
        <authorList>
            <person name="Brown C.T."/>
            <person name="Hug L.A."/>
            <person name="Thomas B.C."/>
            <person name="Sharon I."/>
            <person name="Castelle C.J."/>
            <person name="Singh A."/>
            <person name="Wilkins M.J."/>
            <person name="Williams K.H."/>
            <person name="Banfield J.F."/>
        </authorList>
    </citation>
    <scope>NUCLEOTIDE SEQUENCE [LARGE SCALE GENOMIC DNA]</scope>
</reference>
<dbReference type="AlphaFoldDB" id="A0A0G0LWY5"/>
<dbReference type="STRING" id="1618572.UT17_C0002G0198"/>
<evidence type="ECO:0000313" key="2">
    <source>
        <dbReference type="Proteomes" id="UP000034774"/>
    </source>
</evidence>
<sequence length="65" mass="7230">MSAIEKDKKSSRIKGVVHVEFPGKSPNFVEDSASKIAEWVRKLPISDNLKEELLTSIFGDKGKIT</sequence>